<dbReference type="PROSITE" id="PS50987">
    <property type="entry name" value="HTH_ARSR_2"/>
    <property type="match status" value="1"/>
</dbReference>
<comment type="caution">
    <text evidence="6">The sequence shown here is derived from an EMBL/GenBank/DDBJ whole genome shotgun (WGS) entry which is preliminary data.</text>
</comment>
<dbReference type="InterPro" id="IPR051081">
    <property type="entry name" value="HTH_MetalResp_TranReg"/>
</dbReference>
<keyword evidence="3" id="KW-0804">Transcription</keyword>
<dbReference type="SMART" id="SM00418">
    <property type="entry name" value="HTH_ARSR"/>
    <property type="match status" value="1"/>
</dbReference>
<accession>A0ABU2W554</accession>
<dbReference type="RefSeq" id="WP_311602426.1">
    <property type="nucleotide sequence ID" value="NZ_JAVRFG010000025.1"/>
</dbReference>
<dbReference type="NCBIfam" id="NF033788">
    <property type="entry name" value="HTH_metalloreg"/>
    <property type="match status" value="1"/>
</dbReference>
<evidence type="ECO:0000313" key="6">
    <source>
        <dbReference type="EMBL" id="MDT0492764.1"/>
    </source>
</evidence>
<evidence type="ECO:0000256" key="1">
    <source>
        <dbReference type="ARBA" id="ARBA00023015"/>
    </source>
</evidence>
<organism evidence="6 7">
    <name type="scientific">Streptomyces stephensoniae</name>
    <dbReference type="NCBI Taxonomy" id="3375367"/>
    <lineage>
        <taxon>Bacteria</taxon>
        <taxon>Bacillati</taxon>
        <taxon>Actinomycetota</taxon>
        <taxon>Actinomycetes</taxon>
        <taxon>Kitasatosporales</taxon>
        <taxon>Streptomycetaceae</taxon>
        <taxon>Streptomyces</taxon>
    </lineage>
</organism>
<dbReference type="Gene3D" id="1.10.10.10">
    <property type="entry name" value="Winged helix-like DNA-binding domain superfamily/Winged helix DNA-binding domain"/>
    <property type="match status" value="1"/>
</dbReference>
<evidence type="ECO:0000256" key="2">
    <source>
        <dbReference type="ARBA" id="ARBA00023125"/>
    </source>
</evidence>
<keyword evidence="1" id="KW-0805">Transcription regulation</keyword>
<name>A0ABU2W554_9ACTN</name>
<evidence type="ECO:0000256" key="3">
    <source>
        <dbReference type="ARBA" id="ARBA00023163"/>
    </source>
</evidence>
<dbReference type="Proteomes" id="UP001180556">
    <property type="component" value="Unassembled WGS sequence"/>
</dbReference>
<reference evidence="7" key="1">
    <citation type="submission" date="2023-07" db="EMBL/GenBank/DDBJ databases">
        <title>30 novel species of actinomycetes from the DSMZ collection.</title>
        <authorList>
            <person name="Nouioui I."/>
        </authorList>
    </citation>
    <scope>NUCLEOTIDE SEQUENCE [LARGE SCALE GENOMIC DNA]</scope>
    <source>
        <strain evidence="7">DSM 40932</strain>
    </source>
</reference>
<proteinExistence type="predicted"/>
<keyword evidence="7" id="KW-1185">Reference proteome</keyword>
<gene>
    <name evidence="6" type="ORF">RM717_19865</name>
</gene>
<evidence type="ECO:0000313" key="7">
    <source>
        <dbReference type="Proteomes" id="UP001180556"/>
    </source>
</evidence>
<dbReference type="InterPro" id="IPR036388">
    <property type="entry name" value="WH-like_DNA-bd_sf"/>
</dbReference>
<dbReference type="InterPro" id="IPR018334">
    <property type="entry name" value="ArsR_HTH"/>
</dbReference>
<feature type="domain" description="HTH arsR-type" evidence="5">
    <location>
        <begin position="27"/>
        <end position="124"/>
    </location>
</feature>
<dbReference type="PRINTS" id="PR00778">
    <property type="entry name" value="HTHARSR"/>
</dbReference>
<dbReference type="InterPro" id="IPR011991">
    <property type="entry name" value="ArsR-like_HTH"/>
</dbReference>
<dbReference type="Pfam" id="PF01022">
    <property type="entry name" value="HTH_5"/>
    <property type="match status" value="1"/>
</dbReference>
<feature type="region of interest" description="Disordered" evidence="4">
    <location>
        <begin position="136"/>
        <end position="166"/>
    </location>
</feature>
<dbReference type="InterPro" id="IPR036390">
    <property type="entry name" value="WH_DNA-bd_sf"/>
</dbReference>
<evidence type="ECO:0000259" key="5">
    <source>
        <dbReference type="PROSITE" id="PS50987"/>
    </source>
</evidence>
<feature type="compositionally biased region" description="Low complexity" evidence="4">
    <location>
        <begin position="155"/>
        <end position="166"/>
    </location>
</feature>
<keyword evidence="2" id="KW-0238">DNA-binding</keyword>
<dbReference type="PANTHER" id="PTHR33154:SF18">
    <property type="entry name" value="ARSENICAL RESISTANCE OPERON REPRESSOR"/>
    <property type="match status" value="1"/>
</dbReference>
<protein>
    <submittedName>
        <fullName evidence="6">Metalloregulator ArsR/SmtB family transcription factor</fullName>
    </submittedName>
</protein>
<dbReference type="InterPro" id="IPR001845">
    <property type="entry name" value="HTH_ArsR_DNA-bd_dom"/>
</dbReference>
<dbReference type="PANTHER" id="PTHR33154">
    <property type="entry name" value="TRANSCRIPTIONAL REGULATOR, ARSR FAMILY"/>
    <property type="match status" value="1"/>
</dbReference>
<dbReference type="SUPFAM" id="SSF46785">
    <property type="entry name" value="Winged helix' DNA-binding domain"/>
    <property type="match status" value="1"/>
</dbReference>
<sequence length="166" mass="17141">MSKQELVVLGQDAAAEGCCPALLAAPLDEGQAETLAKVFKALGDPVRLRLLSMIASRAGGEVCVCDLTPAFDLSQPTISHHLKLLKQAGLIDSERRGTWVYYRLLPQTTDHLAAILTRPAGQSRAGIAQPGAVQTGVVEPGAVQQTGAAPEKPAPARGTAPAAAAS</sequence>
<dbReference type="CDD" id="cd00090">
    <property type="entry name" value="HTH_ARSR"/>
    <property type="match status" value="1"/>
</dbReference>
<dbReference type="PROSITE" id="PS00846">
    <property type="entry name" value="HTH_ARSR_1"/>
    <property type="match status" value="1"/>
</dbReference>
<dbReference type="EMBL" id="JAVRFG010000025">
    <property type="protein sequence ID" value="MDT0492764.1"/>
    <property type="molecule type" value="Genomic_DNA"/>
</dbReference>
<evidence type="ECO:0000256" key="4">
    <source>
        <dbReference type="SAM" id="MobiDB-lite"/>
    </source>
</evidence>